<protein>
    <submittedName>
        <fullName evidence="2">Uncharacterized protein</fullName>
    </submittedName>
</protein>
<feature type="transmembrane region" description="Helical" evidence="1">
    <location>
        <begin position="264"/>
        <end position="283"/>
    </location>
</feature>
<dbReference type="OrthoDB" id="1116060at2"/>
<dbReference type="EMBL" id="UGTP01000002">
    <property type="protein sequence ID" value="SUC37416.1"/>
    <property type="molecule type" value="Genomic_DNA"/>
</dbReference>
<dbReference type="AlphaFoldDB" id="A0A379G948"/>
<feature type="transmembrane region" description="Helical" evidence="1">
    <location>
        <begin position="185"/>
        <end position="203"/>
    </location>
</feature>
<dbReference type="RefSeq" id="WP_115083884.1">
    <property type="nucleotide sequence ID" value="NZ_UGTP01000002.1"/>
</dbReference>
<sequence length="313" mass="36153">MNIRRKLLQNRISESRWAPAVMSFFSISVWTMVCINDTFAIVPLLCMLFSTFLMMELNNTNALIRIFSRMVSCCYMALTTMATFQFVSIRAASVALCIVGSYICLFRCYQDKYSQGWVFYGFLCLGLSSIVWVQILYYVPIIWILMRTRLQATSVRNYISSIFGLLLPNIVALSVVLYQSEWQVVVRHFGELLTFGSFANYWLLSINQILTGVWIMLCAIIGTVHYLRKRRSDSIRTRMLYSFFVQINILSILFLCLQPQHFDAILGIIIASTSPLIAHFFALTNTKFTNFTFKFLTLATLAITVFNFLSYLR</sequence>
<keyword evidence="1" id="KW-1133">Transmembrane helix</keyword>
<accession>A0A379G948</accession>
<feature type="transmembrane region" description="Helical" evidence="1">
    <location>
        <begin position="295"/>
        <end position="312"/>
    </location>
</feature>
<feature type="transmembrane region" description="Helical" evidence="1">
    <location>
        <begin position="117"/>
        <end position="146"/>
    </location>
</feature>
<evidence type="ECO:0000313" key="2">
    <source>
        <dbReference type="EMBL" id="SUC37416.1"/>
    </source>
</evidence>
<evidence type="ECO:0000256" key="1">
    <source>
        <dbReference type="SAM" id="Phobius"/>
    </source>
</evidence>
<keyword evidence="1" id="KW-0812">Transmembrane</keyword>
<feature type="transmembrane region" description="Helical" evidence="1">
    <location>
        <begin position="84"/>
        <end position="105"/>
    </location>
</feature>
<gene>
    <name evidence="2" type="ORF">NCTC13043_01904</name>
</gene>
<feature type="transmembrane region" description="Helical" evidence="1">
    <location>
        <begin position="16"/>
        <end position="33"/>
    </location>
</feature>
<feature type="transmembrane region" description="Helical" evidence="1">
    <location>
        <begin position="239"/>
        <end position="258"/>
    </location>
</feature>
<organism evidence="2 3">
    <name type="scientific">Prevotella pallens</name>
    <dbReference type="NCBI Taxonomy" id="60133"/>
    <lineage>
        <taxon>Bacteria</taxon>
        <taxon>Pseudomonadati</taxon>
        <taxon>Bacteroidota</taxon>
        <taxon>Bacteroidia</taxon>
        <taxon>Bacteroidales</taxon>
        <taxon>Prevotellaceae</taxon>
        <taxon>Prevotella</taxon>
    </lineage>
</organism>
<dbReference type="GeneID" id="78571554"/>
<feature type="transmembrane region" description="Helical" evidence="1">
    <location>
        <begin position="209"/>
        <end position="227"/>
    </location>
</feature>
<dbReference type="Proteomes" id="UP000254235">
    <property type="component" value="Unassembled WGS sequence"/>
</dbReference>
<feature type="transmembrane region" description="Helical" evidence="1">
    <location>
        <begin position="158"/>
        <end position="178"/>
    </location>
</feature>
<keyword evidence="1" id="KW-0472">Membrane</keyword>
<name>A0A379G948_9BACT</name>
<evidence type="ECO:0000313" key="3">
    <source>
        <dbReference type="Proteomes" id="UP000254235"/>
    </source>
</evidence>
<reference evidence="2 3" key="1">
    <citation type="submission" date="2018-06" db="EMBL/GenBank/DDBJ databases">
        <authorList>
            <consortium name="Pathogen Informatics"/>
            <person name="Doyle S."/>
        </authorList>
    </citation>
    <scope>NUCLEOTIDE SEQUENCE [LARGE SCALE GENOMIC DNA]</scope>
    <source>
        <strain evidence="2 3">NCTC13043</strain>
    </source>
</reference>
<proteinExistence type="predicted"/>